<dbReference type="Pfam" id="PF00034">
    <property type="entry name" value="Cytochrom_C"/>
    <property type="match status" value="1"/>
</dbReference>
<evidence type="ECO:0000256" key="6">
    <source>
        <dbReference type="SAM" id="SignalP"/>
    </source>
</evidence>
<evidence type="ECO:0000313" key="8">
    <source>
        <dbReference type="EMBL" id="RXI43166.1"/>
    </source>
</evidence>
<dbReference type="SUPFAM" id="SSF46626">
    <property type="entry name" value="Cytochrome c"/>
    <property type="match status" value="1"/>
</dbReference>
<protein>
    <recommendedName>
        <fullName evidence="7">Cytochrome c domain-containing protein</fullName>
    </recommendedName>
</protein>
<dbReference type="PROSITE" id="PS51007">
    <property type="entry name" value="CYTC"/>
    <property type="match status" value="1"/>
</dbReference>
<dbReference type="Proteomes" id="UP000290378">
    <property type="component" value="Unassembled WGS sequence"/>
</dbReference>
<evidence type="ECO:0000256" key="4">
    <source>
        <dbReference type="PROSITE-ProRule" id="PRU00433"/>
    </source>
</evidence>
<dbReference type="AlphaFoldDB" id="A0AA94FHR9"/>
<keyword evidence="9" id="KW-1185">Reference proteome</keyword>
<dbReference type="Gene3D" id="1.10.760.10">
    <property type="entry name" value="Cytochrome c-like domain"/>
    <property type="match status" value="1"/>
</dbReference>
<dbReference type="InterPro" id="IPR009056">
    <property type="entry name" value="Cyt_c-like_dom"/>
</dbReference>
<accession>A0AA94FHR9</accession>
<evidence type="ECO:0000256" key="3">
    <source>
        <dbReference type="ARBA" id="ARBA00023004"/>
    </source>
</evidence>
<proteinExistence type="predicted"/>
<dbReference type="GO" id="GO:0046872">
    <property type="term" value="F:metal ion binding"/>
    <property type="evidence" value="ECO:0007669"/>
    <property type="project" value="UniProtKB-KW"/>
</dbReference>
<dbReference type="GO" id="GO:0020037">
    <property type="term" value="F:heme binding"/>
    <property type="evidence" value="ECO:0007669"/>
    <property type="project" value="InterPro"/>
</dbReference>
<organism evidence="8 9">
    <name type="scientific">Arcobacter cloacae</name>
    <dbReference type="NCBI Taxonomy" id="1054034"/>
    <lineage>
        <taxon>Bacteria</taxon>
        <taxon>Pseudomonadati</taxon>
        <taxon>Campylobacterota</taxon>
        <taxon>Epsilonproteobacteria</taxon>
        <taxon>Campylobacterales</taxon>
        <taxon>Arcobacteraceae</taxon>
        <taxon>Arcobacter</taxon>
    </lineage>
</organism>
<feature type="coiled-coil region" evidence="5">
    <location>
        <begin position="107"/>
        <end position="147"/>
    </location>
</feature>
<feature type="domain" description="Cytochrome c" evidence="7">
    <location>
        <begin position="136"/>
        <end position="219"/>
    </location>
</feature>
<keyword evidence="5" id="KW-0175">Coiled coil</keyword>
<keyword evidence="6" id="KW-0732">Signal</keyword>
<keyword evidence="1 4" id="KW-0349">Heme</keyword>
<feature type="chain" id="PRO_5041706411" description="Cytochrome c domain-containing protein" evidence="6">
    <location>
        <begin position="30"/>
        <end position="221"/>
    </location>
</feature>
<reference evidence="8 9" key="1">
    <citation type="submission" date="2017-09" db="EMBL/GenBank/DDBJ databases">
        <title>Genomics of the genus Arcobacter.</title>
        <authorList>
            <person name="Perez-Cataluna A."/>
            <person name="Figueras M.J."/>
            <person name="Salas-Masso N."/>
        </authorList>
    </citation>
    <scope>NUCLEOTIDE SEQUENCE [LARGE SCALE GENOMIC DNA]</scope>
    <source>
        <strain evidence="8 9">CECT 7834</strain>
    </source>
</reference>
<comment type="caution">
    <text evidence="8">The sequence shown here is derived from an EMBL/GenBank/DDBJ whole genome shotgun (WGS) entry which is preliminary data.</text>
</comment>
<dbReference type="EMBL" id="NXII01000001">
    <property type="protein sequence ID" value="RXI43166.1"/>
    <property type="molecule type" value="Genomic_DNA"/>
</dbReference>
<dbReference type="InterPro" id="IPR036909">
    <property type="entry name" value="Cyt_c-like_dom_sf"/>
</dbReference>
<name>A0AA94FHR9_9BACT</name>
<sequence length="221" mass="24469">MLQNLKKDFILKKAILSTILLFGTTSIFAQTTMCFKENHSSMSTIETTALNGGACDGKYSINDMKKKGWIVDDIKISQSANGMNFIYILKTPTSATPVITGNVSANSEEMEARILAKLEEKKVAQEKAKVEEELKEAAIDAQNLYINKCQSCHGTNGETSKSGSRALKDLTVEQMEESIKDYKLGRIDRMSATTTAPIHTNNLDTKTIKGIHHYLNNLNNK</sequence>
<evidence type="ECO:0000313" key="9">
    <source>
        <dbReference type="Proteomes" id="UP000290378"/>
    </source>
</evidence>
<keyword evidence="3 4" id="KW-0408">Iron</keyword>
<dbReference type="GO" id="GO:0009055">
    <property type="term" value="F:electron transfer activity"/>
    <property type="evidence" value="ECO:0007669"/>
    <property type="project" value="InterPro"/>
</dbReference>
<evidence type="ECO:0000259" key="7">
    <source>
        <dbReference type="PROSITE" id="PS51007"/>
    </source>
</evidence>
<gene>
    <name evidence="8" type="ORF">CP963_00950</name>
</gene>
<feature type="signal peptide" evidence="6">
    <location>
        <begin position="1"/>
        <end position="29"/>
    </location>
</feature>
<evidence type="ECO:0000256" key="5">
    <source>
        <dbReference type="SAM" id="Coils"/>
    </source>
</evidence>
<evidence type="ECO:0000256" key="2">
    <source>
        <dbReference type="ARBA" id="ARBA00022723"/>
    </source>
</evidence>
<keyword evidence="2 4" id="KW-0479">Metal-binding</keyword>
<evidence type="ECO:0000256" key="1">
    <source>
        <dbReference type="ARBA" id="ARBA00022617"/>
    </source>
</evidence>